<dbReference type="GO" id="GO:0005975">
    <property type="term" value="P:carbohydrate metabolic process"/>
    <property type="evidence" value="ECO:0007669"/>
    <property type="project" value="UniProtKB-UniRule"/>
</dbReference>
<dbReference type="GO" id="GO:0017057">
    <property type="term" value="F:6-phosphogluconolactonase activity"/>
    <property type="evidence" value="ECO:0007669"/>
    <property type="project" value="UniProtKB-UniRule"/>
</dbReference>
<dbReference type="InterPro" id="IPR005900">
    <property type="entry name" value="6-phosphogluconolactonase_DevB"/>
</dbReference>
<dbReference type="UniPathway" id="UPA00115">
    <property type="reaction ID" value="UER00409"/>
</dbReference>
<evidence type="ECO:0000313" key="9">
    <source>
        <dbReference type="EMBL" id="CAB3781728.1"/>
    </source>
</evidence>
<feature type="domain" description="Glucosamine/galactosamine-6-phosphate isomerase" evidence="8">
    <location>
        <begin position="14"/>
        <end position="204"/>
    </location>
</feature>
<reference evidence="9 10" key="1">
    <citation type="submission" date="2020-04" db="EMBL/GenBank/DDBJ databases">
        <authorList>
            <person name="De Canck E."/>
        </authorList>
    </citation>
    <scope>NUCLEOTIDE SEQUENCE [LARGE SCALE GENOMIC DNA]</scope>
    <source>
        <strain evidence="9 10">LMG 28138</strain>
    </source>
</reference>
<comment type="similarity">
    <text evidence="4 7">Belongs to the glucosamine/galactosamine-6-phosphate isomerase family. 6-phosphogluconolactonase subfamily.</text>
</comment>
<dbReference type="Gene3D" id="3.40.50.1360">
    <property type="match status" value="1"/>
</dbReference>
<dbReference type="EMBL" id="CADIKM010000004">
    <property type="protein sequence ID" value="CAB3781728.1"/>
    <property type="molecule type" value="Genomic_DNA"/>
</dbReference>
<dbReference type="InterPro" id="IPR039104">
    <property type="entry name" value="6PGL"/>
</dbReference>
<dbReference type="InterPro" id="IPR037171">
    <property type="entry name" value="NagB/RpiA_transferase-like"/>
</dbReference>
<dbReference type="RefSeq" id="WP_175103895.1">
    <property type="nucleotide sequence ID" value="NZ_CADIKM010000004.1"/>
</dbReference>
<dbReference type="AlphaFoldDB" id="A0A6S7AZ31"/>
<dbReference type="PANTHER" id="PTHR11054">
    <property type="entry name" value="6-PHOSPHOGLUCONOLACTONASE"/>
    <property type="match status" value="1"/>
</dbReference>
<evidence type="ECO:0000256" key="6">
    <source>
        <dbReference type="ARBA" id="ARBA00020337"/>
    </source>
</evidence>
<sequence>MIELHAFDDPIVQAKALARDVGEALQARLGQGAAHSHATFAVSGGSSPRRFLSVLSGQPFDWSRIDLTLVDDRWVPDDDKDSNVRFVRENLLQNAAAQARFMPLVDVTRDPADQIARLNASLEPALPDVAVLGMGEDGHTASIFADAPEWREAITTEQRFVLVHPRAAPHARVSWSMSALKRIDRLFLLIAGKSKLDILEKAAASPLDNAISKLANDKGVTLDVYWSAE</sequence>
<comment type="pathway">
    <text evidence="3 7">Carbohydrate degradation; pentose phosphate pathway; D-ribulose 5-phosphate from D-glucose 6-phosphate (oxidative stage): step 2/3.</text>
</comment>
<evidence type="ECO:0000256" key="5">
    <source>
        <dbReference type="ARBA" id="ARBA00013198"/>
    </source>
</evidence>
<comment type="function">
    <text evidence="2 7">Hydrolysis of 6-phosphogluconolactone to 6-phosphogluconate.</text>
</comment>
<name>A0A6S7AZ31_9BURK</name>
<protein>
    <recommendedName>
        <fullName evidence="6 7">6-phosphogluconolactonase</fullName>
        <shortName evidence="7">6PGL</shortName>
        <ecNumber evidence="5 7">3.1.1.31</ecNumber>
    </recommendedName>
</protein>
<dbReference type="PANTHER" id="PTHR11054:SF0">
    <property type="entry name" value="6-PHOSPHOGLUCONOLACTONASE"/>
    <property type="match status" value="1"/>
</dbReference>
<keyword evidence="7" id="KW-0378">Hydrolase</keyword>
<dbReference type="InterPro" id="IPR006148">
    <property type="entry name" value="Glc/Gal-6P_isomerase"/>
</dbReference>
<dbReference type="SUPFAM" id="SSF100950">
    <property type="entry name" value="NagB/RpiA/CoA transferase-like"/>
    <property type="match status" value="1"/>
</dbReference>
<dbReference type="Pfam" id="PF01182">
    <property type="entry name" value="Glucosamine_iso"/>
    <property type="match status" value="1"/>
</dbReference>
<evidence type="ECO:0000256" key="3">
    <source>
        <dbReference type="ARBA" id="ARBA00004961"/>
    </source>
</evidence>
<evidence type="ECO:0000256" key="7">
    <source>
        <dbReference type="RuleBase" id="RU365095"/>
    </source>
</evidence>
<dbReference type="EC" id="3.1.1.31" evidence="5 7"/>
<dbReference type="NCBIfam" id="TIGR01198">
    <property type="entry name" value="pgl"/>
    <property type="match status" value="1"/>
</dbReference>
<keyword evidence="10" id="KW-1185">Reference proteome</keyword>
<proteinExistence type="inferred from homology"/>
<dbReference type="CDD" id="cd01400">
    <property type="entry name" value="6PGL"/>
    <property type="match status" value="1"/>
</dbReference>
<evidence type="ECO:0000259" key="8">
    <source>
        <dbReference type="Pfam" id="PF01182"/>
    </source>
</evidence>
<evidence type="ECO:0000256" key="2">
    <source>
        <dbReference type="ARBA" id="ARBA00002681"/>
    </source>
</evidence>
<dbReference type="Proteomes" id="UP000494115">
    <property type="component" value="Unassembled WGS sequence"/>
</dbReference>
<gene>
    <name evidence="7" type="primary">pgl</name>
    <name evidence="9" type="ORF">LMG28138_01304</name>
</gene>
<evidence type="ECO:0000256" key="4">
    <source>
        <dbReference type="ARBA" id="ARBA00010662"/>
    </source>
</evidence>
<comment type="catalytic activity">
    <reaction evidence="1 7">
        <text>6-phospho-D-glucono-1,5-lactone + H2O = 6-phospho-D-gluconate + H(+)</text>
        <dbReference type="Rhea" id="RHEA:12556"/>
        <dbReference type="ChEBI" id="CHEBI:15377"/>
        <dbReference type="ChEBI" id="CHEBI:15378"/>
        <dbReference type="ChEBI" id="CHEBI:57955"/>
        <dbReference type="ChEBI" id="CHEBI:58759"/>
        <dbReference type="EC" id="3.1.1.31"/>
    </reaction>
</comment>
<accession>A0A6S7AZ31</accession>
<dbReference type="GO" id="GO:0006098">
    <property type="term" value="P:pentose-phosphate shunt"/>
    <property type="evidence" value="ECO:0007669"/>
    <property type="project" value="UniProtKB-UniPathway"/>
</dbReference>
<evidence type="ECO:0000313" key="10">
    <source>
        <dbReference type="Proteomes" id="UP000494115"/>
    </source>
</evidence>
<organism evidence="9 10">
    <name type="scientific">Pararobbsia alpina</name>
    <dbReference type="NCBI Taxonomy" id="621374"/>
    <lineage>
        <taxon>Bacteria</taxon>
        <taxon>Pseudomonadati</taxon>
        <taxon>Pseudomonadota</taxon>
        <taxon>Betaproteobacteria</taxon>
        <taxon>Burkholderiales</taxon>
        <taxon>Burkholderiaceae</taxon>
        <taxon>Pararobbsia</taxon>
    </lineage>
</organism>
<evidence type="ECO:0000256" key="1">
    <source>
        <dbReference type="ARBA" id="ARBA00000832"/>
    </source>
</evidence>